<reference evidence="2 3" key="1">
    <citation type="journal article" date="2013" name="Genome Announc.">
        <title>Genome Sequence of the Obligate Gammaproteobacterial Methanotroph Methylomicrobium album Strain BG8.</title>
        <authorList>
            <person name="Kits K.D."/>
            <person name="Kalyuzhnaya M.G."/>
            <person name="Klotz M.G."/>
            <person name="Jetten M.S."/>
            <person name="Op den Camp H.J."/>
            <person name="Vuilleumier S."/>
            <person name="Bringel F."/>
            <person name="Dispirito A.A."/>
            <person name="Murrell J.C."/>
            <person name="Bruce D."/>
            <person name="Cheng J.F."/>
            <person name="Copeland A."/>
            <person name="Goodwin L."/>
            <person name="Hauser L."/>
            <person name="Lajus A."/>
            <person name="Land M.L."/>
            <person name="Lapidus A."/>
            <person name="Lucas S."/>
            <person name="Medigue C."/>
            <person name="Pitluck S."/>
            <person name="Woyke T."/>
            <person name="Zeytun A."/>
            <person name="Stein L.Y."/>
        </authorList>
    </citation>
    <scope>NUCLEOTIDE SEQUENCE [LARGE SCALE GENOMIC DNA]</scope>
    <source>
        <strain evidence="2 3">BG8</strain>
    </source>
</reference>
<sequence>MKFKRVYLQAAFLAAAGLALSNDRMPGFAIAHDPGQISLTPVFATSPLPSAALGQTLIASPLLSRIEGKPRLVAAASNGLISLLDAETGAPAWQIDAPAPDGQQVELVATPVLVGEKLVIVYQCLDRGVRVSHRMAVIDLALRQLDAAFPVLEFGAEKPAADGRSTVRFNPPTAYSHAALKHAPKKDGGLGVAYASFGNAGDTQPFHGWLFEVDLDLWRRQGPERAITAALLTTPEAECPVTVESGTREMICGGGIWTPPGPQLYPSGDN</sequence>
<proteinExistence type="predicted"/>
<dbReference type="InterPro" id="IPR011047">
    <property type="entry name" value="Quinoprotein_ADH-like_sf"/>
</dbReference>
<dbReference type="InterPro" id="IPR015943">
    <property type="entry name" value="WD40/YVTN_repeat-like_dom_sf"/>
</dbReference>
<accession>H8GIN5</accession>
<name>H8GIN5_METAL</name>
<dbReference type="Gene3D" id="2.130.10.10">
    <property type="entry name" value="YVTN repeat-like/Quinoprotein amine dehydrogenase"/>
    <property type="match status" value="1"/>
</dbReference>
<dbReference type="HOGENOM" id="CLU_1029767_0_0_6"/>
<dbReference type="STRING" id="686340.Metal_1261"/>
<feature type="chain" id="PRO_5003612820" evidence="1">
    <location>
        <begin position="22"/>
        <end position="270"/>
    </location>
</feature>
<dbReference type="SUPFAM" id="SSF50998">
    <property type="entry name" value="Quinoprotein alcohol dehydrogenase-like"/>
    <property type="match status" value="1"/>
</dbReference>
<dbReference type="AlphaFoldDB" id="H8GIN5"/>
<dbReference type="RefSeq" id="WP_005370652.1">
    <property type="nucleotide sequence ID" value="NZ_CM001475.1"/>
</dbReference>
<dbReference type="EMBL" id="CM001475">
    <property type="protein sequence ID" value="EIC29062.1"/>
    <property type="molecule type" value="Genomic_DNA"/>
</dbReference>
<keyword evidence="3" id="KW-1185">Reference proteome</keyword>
<protein>
    <submittedName>
        <fullName evidence="2">Uncharacterized protein</fullName>
    </submittedName>
</protein>
<evidence type="ECO:0000256" key="1">
    <source>
        <dbReference type="SAM" id="SignalP"/>
    </source>
</evidence>
<keyword evidence="1" id="KW-0732">Signal</keyword>
<evidence type="ECO:0000313" key="3">
    <source>
        <dbReference type="Proteomes" id="UP000005090"/>
    </source>
</evidence>
<feature type="signal peptide" evidence="1">
    <location>
        <begin position="1"/>
        <end position="21"/>
    </location>
</feature>
<dbReference type="Proteomes" id="UP000005090">
    <property type="component" value="Chromosome"/>
</dbReference>
<evidence type="ECO:0000313" key="2">
    <source>
        <dbReference type="EMBL" id="EIC29062.1"/>
    </source>
</evidence>
<organism evidence="2 3">
    <name type="scientific">Methylomicrobium album BG8</name>
    <dbReference type="NCBI Taxonomy" id="686340"/>
    <lineage>
        <taxon>Bacteria</taxon>
        <taxon>Pseudomonadati</taxon>
        <taxon>Pseudomonadota</taxon>
        <taxon>Gammaproteobacteria</taxon>
        <taxon>Methylococcales</taxon>
        <taxon>Methylococcaceae</taxon>
        <taxon>Methylomicrobium</taxon>
    </lineage>
</organism>
<gene>
    <name evidence="2" type="ORF">Metal_1261</name>
</gene>